<dbReference type="PROSITE" id="PS00463">
    <property type="entry name" value="ZN2_CY6_FUNGAL_1"/>
    <property type="match status" value="1"/>
</dbReference>
<keyword evidence="5" id="KW-0539">Nucleus</keyword>
<evidence type="ECO:0000256" key="1">
    <source>
        <dbReference type="ARBA" id="ARBA00022723"/>
    </source>
</evidence>
<evidence type="ECO:0000313" key="7">
    <source>
        <dbReference type="EMBL" id="KAH8700315.1"/>
    </source>
</evidence>
<dbReference type="AlphaFoldDB" id="A0AAD4KUM5"/>
<evidence type="ECO:0000256" key="4">
    <source>
        <dbReference type="ARBA" id="ARBA00023163"/>
    </source>
</evidence>
<name>A0AAD4KUM5_9EURO</name>
<dbReference type="InterPro" id="IPR051127">
    <property type="entry name" value="Fungal_SecMet_Regulators"/>
</dbReference>
<dbReference type="SMART" id="SM00066">
    <property type="entry name" value="GAL4"/>
    <property type="match status" value="1"/>
</dbReference>
<dbReference type="GO" id="GO:0008270">
    <property type="term" value="F:zinc ion binding"/>
    <property type="evidence" value="ECO:0007669"/>
    <property type="project" value="InterPro"/>
</dbReference>
<comment type="caution">
    <text evidence="7">The sequence shown here is derived from an EMBL/GenBank/DDBJ whole genome shotgun (WGS) entry which is preliminary data.</text>
</comment>
<dbReference type="InterPro" id="IPR036864">
    <property type="entry name" value="Zn2-C6_fun-type_DNA-bd_sf"/>
</dbReference>
<dbReference type="PANTHER" id="PTHR47424">
    <property type="entry name" value="REGULATORY PROTEIN GAL4"/>
    <property type="match status" value="1"/>
</dbReference>
<reference evidence="7" key="1">
    <citation type="submission" date="2021-12" db="EMBL/GenBank/DDBJ databases">
        <title>Convergent genome expansion in fungi linked to evolution of root-endophyte symbiosis.</title>
        <authorList>
            <consortium name="DOE Joint Genome Institute"/>
            <person name="Ke Y.-H."/>
            <person name="Bonito G."/>
            <person name="Liao H.-L."/>
            <person name="Looney B."/>
            <person name="Rojas-Flechas A."/>
            <person name="Nash J."/>
            <person name="Hameed K."/>
            <person name="Schadt C."/>
            <person name="Martin F."/>
            <person name="Crous P.W."/>
            <person name="Miettinen O."/>
            <person name="Magnuson J.K."/>
            <person name="Labbe J."/>
            <person name="Jacobson D."/>
            <person name="Doktycz M.J."/>
            <person name="Veneault-Fourrey C."/>
            <person name="Kuo A."/>
            <person name="Mondo S."/>
            <person name="Calhoun S."/>
            <person name="Riley R."/>
            <person name="Ohm R."/>
            <person name="LaButti K."/>
            <person name="Andreopoulos B."/>
            <person name="Pangilinan J."/>
            <person name="Nolan M."/>
            <person name="Tritt A."/>
            <person name="Clum A."/>
            <person name="Lipzen A."/>
            <person name="Daum C."/>
            <person name="Barry K."/>
            <person name="Grigoriev I.V."/>
            <person name="Vilgalys R."/>
        </authorList>
    </citation>
    <scope>NUCLEOTIDE SEQUENCE</scope>
    <source>
        <strain evidence="7">PMI_201</strain>
    </source>
</reference>
<sequence>MPPAAERIDMATDDPSQRVKRRRVALACDACRMRKSKCDGARPQCTICISMGFECNYTPPSSCTNLLVGKDYLQSLESRIALLENHMGSVKSHLVDLSEYVQEDRNTFPPARENCELGPATSESLPDLANIEDPIDGMGAVVFADKEDYGFFGPSSNIAFLRHLYLTGTNDVRRQQRPNLPGTRSGGFEFGFVNVSRPPSPVAKVIGSSSQNQPLDLFALPPRLETWELVQKYFSDTGLLFPYIYPPTFLETCQHVLKRNPRRIRRTWLGLLNIMLAMVKITAAPETKPAEIRLAEANMFYQRALGLCGNEMLRGTTIEVVQFLLLMGQYLQGTQKSVQAWTIHGLAVKAALQLGLHSKDAAGAFTPADQEVRRRTWFACVILDRTLSMTLGRPATIPDNYVRLELPKHDDDLVVPMVDPRDVQMSTLFFNNTILLYKQLFVTIDELYDQNLGCESQLSVSEKISKILSISQTLEAWKTSLPEGLGLVTVQELQNATRPAPEEPQFSFKFRVILTLRYLHLQVLLHRPILVQYIDACVESSANQHEQRVLQQIGWNSLQICSEAAMNIIDLVYEVLDSTEWHKSLLGAWWFTLYYTFHSALILRGTLWVCRDGDLAAKPLSCGIEQLVLYPSRAVQALYKLDSGNRIVDRCRYYLERLTNISNTSNGSARSDKNQAEASSSFVNAFDSNINYSPLGLEFGEFMLDGDFWAAMIQEEPSADQFAVNNPA</sequence>
<dbReference type="GO" id="GO:0006351">
    <property type="term" value="P:DNA-templated transcription"/>
    <property type="evidence" value="ECO:0007669"/>
    <property type="project" value="InterPro"/>
</dbReference>
<evidence type="ECO:0000259" key="6">
    <source>
        <dbReference type="PROSITE" id="PS50048"/>
    </source>
</evidence>
<dbReference type="Pfam" id="PF04082">
    <property type="entry name" value="Fungal_trans"/>
    <property type="match status" value="1"/>
</dbReference>
<dbReference type="SUPFAM" id="SSF57701">
    <property type="entry name" value="Zn2/Cys6 DNA-binding domain"/>
    <property type="match status" value="1"/>
</dbReference>
<dbReference type="GO" id="GO:0000981">
    <property type="term" value="F:DNA-binding transcription factor activity, RNA polymerase II-specific"/>
    <property type="evidence" value="ECO:0007669"/>
    <property type="project" value="InterPro"/>
</dbReference>
<dbReference type="SMART" id="SM00906">
    <property type="entry name" value="Fungal_trans"/>
    <property type="match status" value="1"/>
</dbReference>
<evidence type="ECO:0000313" key="8">
    <source>
        <dbReference type="Proteomes" id="UP001201262"/>
    </source>
</evidence>
<dbReference type="PROSITE" id="PS50048">
    <property type="entry name" value="ZN2_CY6_FUNGAL_2"/>
    <property type="match status" value="1"/>
</dbReference>
<dbReference type="GO" id="GO:0000978">
    <property type="term" value="F:RNA polymerase II cis-regulatory region sequence-specific DNA binding"/>
    <property type="evidence" value="ECO:0007669"/>
    <property type="project" value="TreeGrafter"/>
</dbReference>
<keyword evidence="8" id="KW-1185">Reference proteome</keyword>
<dbReference type="InterPro" id="IPR001138">
    <property type="entry name" value="Zn2Cys6_DnaBD"/>
</dbReference>
<dbReference type="GeneID" id="70245916"/>
<keyword evidence="2" id="KW-0805">Transcription regulation</keyword>
<dbReference type="Gene3D" id="4.10.240.10">
    <property type="entry name" value="Zn(2)-C6 fungal-type DNA-binding domain"/>
    <property type="match status" value="1"/>
</dbReference>
<accession>A0AAD4KUM5</accession>
<dbReference type="CDD" id="cd00067">
    <property type="entry name" value="GAL4"/>
    <property type="match status" value="1"/>
</dbReference>
<protein>
    <submittedName>
        <fullName evidence="7">C6 transcription factor</fullName>
    </submittedName>
</protein>
<keyword evidence="4" id="KW-0804">Transcription</keyword>
<dbReference type="GO" id="GO:0000435">
    <property type="term" value="P:positive regulation of transcription from RNA polymerase II promoter by galactose"/>
    <property type="evidence" value="ECO:0007669"/>
    <property type="project" value="TreeGrafter"/>
</dbReference>
<dbReference type="GO" id="GO:0005634">
    <property type="term" value="C:nucleus"/>
    <property type="evidence" value="ECO:0007669"/>
    <property type="project" value="TreeGrafter"/>
</dbReference>
<dbReference type="InterPro" id="IPR007219">
    <property type="entry name" value="XnlR_reg_dom"/>
</dbReference>
<keyword evidence="1" id="KW-0479">Metal-binding</keyword>
<dbReference type="Pfam" id="PF00172">
    <property type="entry name" value="Zn_clus"/>
    <property type="match status" value="1"/>
</dbReference>
<keyword evidence="3" id="KW-0238">DNA-binding</keyword>
<evidence type="ECO:0000256" key="3">
    <source>
        <dbReference type="ARBA" id="ARBA00023125"/>
    </source>
</evidence>
<dbReference type="RefSeq" id="XP_046074021.1">
    <property type="nucleotide sequence ID" value="XM_046215629.1"/>
</dbReference>
<feature type="domain" description="Zn(2)-C6 fungal-type" evidence="6">
    <location>
        <begin position="27"/>
        <end position="57"/>
    </location>
</feature>
<dbReference type="EMBL" id="JAJTJA010000004">
    <property type="protein sequence ID" value="KAH8700315.1"/>
    <property type="molecule type" value="Genomic_DNA"/>
</dbReference>
<dbReference type="CDD" id="cd12148">
    <property type="entry name" value="fungal_TF_MHR"/>
    <property type="match status" value="1"/>
</dbReference>
<evidence type="ECO:0000256" key="5">
    <source>
        <dbReference type="ARBA" id="ARBA00023242"/>
    </source>
</evidence>
<evidence type="ECO:0000256" key="2">
    <source>
        <dbReference type="ARBA" id="ARBA00023015"/>
    </source>
</evidence>
<dbReference type="PANTHER" id="PTHR47424:SF3">
    <property type="entry name" value="REGULATORY PROTEIN GAL4"/>
    <property type="match status" value="1"/>
</dbReference>
<organism evidence="7 8">
    <name type="scientific">Talaromyces proteolyticus</name>
    <dbReference type="NCBI Taxonomy" id="1131652"/>
    <lineage>
        <taxon>Eukaryota</taxon>
        <taxon>Fungi</taxon>
        <taxon>Dikarya</taxon>
        <taxon>Ascomycota</taxon>
        <taxon>Pezizomycotina</taxon>
        <taxon>Eurotiomycetes</taxon>
        <taxon>Eurotiomycetidae</taxon>
        <taxon>Eurotiales</taxon>
        <taxon>Trichocomaceae</taxon>
        <taxon>Talaromyces</taxon>
        <taxon>Talaromyces sect. Bacilispori</taxon>
    </lineage>
</organism>
<dbReference type="Proteomes" id="UP001201262">
    <property type="component" value="Unassembled WGS sequence"/>
</dbReference>
<gene>
    <name evidence="7" type="ORF">BGW36DRAFT_373859</name>
</gene>
<proteinExistence type="predicted"/>